<dbReference type="Proteomes" id="UP001176521">
    <property type="component" value="Unassembled WGS sequence"/>
</dbReference>
<evidence type="ECO:0000256" key="1">
    <source>
        <dbReference type="SAM" id="MobiDB-lite"/>
    </source>
</evidence>
<evidence type="ECO:0008006" key="4">
    <source>
        <dbReference type="Google" id="ProtNLM"/>
    </source>
</evidence>
<name>A0AAN6JKV4_9BASI</name>
<accession>A0AAN6JKV4</accession>
<sequence length="684" mass="77284">MASSLSKDHGAARFPNLVELSFRLNRDSRGDPLHSEGMRQAKKPRIEGASAASSNVDAEQRPSPTRALEVSEILTHIFGYLAREQVDLVQLSTVNKQFRSAALPLLVRDLDVPLSRVPEFVDLLEANPSLFRFVRSIQLRDEEAELVQRARLYGQPRFLPERQEREHSVLPSGDTREDRDNSDVRWLPVQDLMRAISDQWKSELPPLDLGFGIRSAPDFSVWTQSHPGTAPITALRVIADHDRASETAEHLLDLGPYVGECYDRWGQLGDTIEKVFSARRPLSTLQLESYFHPFYSELSRVPESIWQTMTSHLSPTITTLTIRIEGEADDRRWLRPFTSGSWPALRVLNIKTGDSGSWPEPGHGASIDDFLTRHPQLEEIWVEGSDYFNQPSFSQVFPKLRKFYFCSAPALALVAFIDRHADTLVELAFSGEFNSQQISHRLRKALPQLRILRAAPLVVAAILDSRRAPQLSQIEFSTVGMLSQTELDWTKHRASAVKLTCLDIELYADHFDAIVKKGGQEFGAHILPNLAELSVCFQRDMPEVLQSEQAAASTLALLFRHIRPATALRALRIERPDSRPFSSSTKLEFAPNEVPPALEYFTWHSPDFNRTQHFRVVAATVPVDSRQEACLRPGGPTTRNVKRLQLLPPSFRAKISESGEWVHPSDLRHANILFDHTQSPPRLP</sequence>
<gene>
    <name evidence="2" type="ORF">OC842_003762</name>
</gene>
<feature type="region of interest" description="Disordered" evidence="1">
    <location>
        <begin position="29"/>
        <end position="64"/>
    </location>
</feature>
<protein>
    <recommendedName>
        <fullName evidence="4">F-box domain-containing protein</fullName>
    </recommendedName>
</protein>
<feature type="compositionally biased region" description="Basic and acidic residues" evidence="1">
    <location>
        <begin position="29"/>
        <end position="39"/>
    </location>
</feature>
<keyword evidence="3" id="KW-1185">Reference proteome</keyword>
<dbReference type="EMBL" id="JAPDMQ010000199">
    <property type="protein sequence ID" value="KAK0530973.1"/>
    <property type="molecule type" value="Genomic_DNA"/>
</dbReference>
<evidence type="ECO:0000313" key="3">
    <source>
        <dbReference type="Proteomes" id="UP001176521"/>
    </source>
</evidence>
<proteinExistence type="predicted"/>
<organism evidence="2 3">
    <name type="scientific">Tilletia horrida</name>
    <dbReference type="NCBI Taxonomy" id="155126"/>
    <lineage>
        <taxon>Eukaryota</taxon>
        <taxon>Fungi</taxon>
        <taxon>Dikarya</taxon>
        <taxon>Basidiomycota</taxon>
        <taxon>Ustilaginomycotina</taxon>
        <taxon>Exobasidiomycetes</taxon>
        <taxon>Tilletiales</taxon>
        <taxon>Tilletiaceae</taxon>
        <taxon>Tilletia</taxon>
    </lineage>
</organism>
<evidence type="ECO:0000313" key="2">
    <source>
        <dbReference type="EMBL" id="KAK0530973.1"/>
    </source>
</evidence>
<dbReference type="AlphaFoldDB" id="A0AAN6JKV4"/>
<reference evidence="2" key="1">
    <citation type="journal article" date="2023" name="PhytoFront">
        <title>Draft Genome Resources of Seven Strains of Tilletia horrida, Causal Agent of Kernel Smut of Rice.</title>
        <authorList>
            <person name="Khanal S."/>
            <person name="Antony Babu S."/>
            <person name="Zhou X.G."/>
        </authorList>
    </citation>
    <scope>NUCLEOTIDE SEQUENCE</scope>
    <source>
        <strain evidence="2">TX3</strain>
    </source>
</reference>
<comment type="caution">
    <text evidence="2">The sequence shown here is derived from an EMBL/GenBank/DDBJ whole genome shotgun (WGS) entry which is preliminary data.</text>
</comment>